<dbReference type="AlphaFoldDB" id="A0A1V1P1P7"/>
<proteinExistence type="predicted"/>
<feature type="compositionally biased region" description="Basic and acidic residues" evidence="1">
    <location>
        <begin position="163"/>
        <end position="184"/>
    </location>
</feature>
<evidence type="ECO:0000256" key="1">
    <source>
        <dbReference type="SAM" id="MobiDB-lite"/>
    </source>
</evidence>
<protein>
    <submittedName>
        <fullName evidence="2">Uncharacterized protein</fullName>
    </submittedName>
</protein>
<evidence type="ECO:0000313" key="3">
    <source>
        <dbReference type="Proteomes" id="UP000189670"/>
    </source>
</evidence>
<dbReference type="EMBL" id="ATBP01000848">
    <property type="protein sequence ID" value="ETR68731.1"/>
    <property type="molecule type" value="Genomic_DNA"/>
</dbReference>
<evidence type="ECO:0000313" key="2">
    <source>
        <dbReference type="EMBL" id="ETR68731.1"/>
    </source>
</evidence>
<dbReference type="SUPFAM" id="SSF47162">
    <property type="entry name" value="Apolipoprotein"/>
    <property type="match status" value="1"/>
</dbReference>
<feature type="non-terminal residue" evidence="2">
    <location>
        <position position="200"/>
    </location>
</feature>
<gene>
    <name evidence="2" type="ORF">OMM_10221</name>
</gene>
<accession>A0A1V1P1P7</accession>
<dbReference type="Proteomes" id="UP000189670">
    <property type="component" value="Unassembled WGS sequence"/>
</dbReference>
<name>A0A1V1P1P7_9BACT</name>
<feature type="region of interest" description="Disordered" evidence="1">
    <location>
        <begin position="155"/>
        <end position="184"/>
    </location>
</feature>
<dbReference type="Gene3D" id="6.10.250.2890">
    <property type="match status" value="1"/>
</dbReference>
<reference evidence="3" key="1">
    <citation type="submission" date="2012-11" db="EMBL/GenBank/DDBJ databases">
        <authorList>
            <person name="Lucero-Rivera Y.E."/>
            <person name="Tovar-Ramirez D."/>
        </authorList>
    </citation>
    <scope>NUCLEOTIDE SEQUENCE [LARGE SCALE GENOMIC DNA]</scope>
    <source>
        <strain evidence="3">Araruama</strain>
    </source>
</reference>
<comment type="caution">
    <text evidence="2">The sequence shown here is derived from an EMBL/GenBank/DDBJ whole genome shotgun (WGS) entry which is preliminary data.</text>
</comment>
<sequence length="200" mass="23797">MGQFADDVINLRKQIQTQQKNRKQMTQNLRQEWSQKRQSVANTINEFHKNRMGNRQELSKRLKESRRTIGKTVGNIKNNVAIHQKNFRKQLQENSIQARTKRQEYLTNLQSNVNKSLSTFKNKHMKEADRLRKNRLAFRKSHAEYIKALKTDVSKRKQTVSKMRKESNQQRKMNQKELNDLARDGRSDRALYLSSLKKDV</sequence>
<organism evidence="2 3">
    <name type="scientific">Candidatus Magnetoglobus multicellularis str. Araruama</name>
    <dbReference type="NCBI Taxonomy" id="890399"/>
    <lineage>
        <taxon>Bacteria</taxon>
        <taxon>Pseudomonadati</taxon>
        <taxon>Thermodesulfobacteriota</taxon>
        <taxon>Desulfobacteria</taxon>
        <taxon>Desulfobacterales</taxon>
        <taxon>Desulfobacteraceae</taxon>
        <taxon>Candidatus Magnetoglobus</taxon>
    </lineage>
</organism>